<proteinExistence type="evidence at transcript level"/>
<dbReference type="PANTHER" id="PTHR10791">
    <property type="entry name" value="RAG1-ACTIVATING PROTEIN 1"/>
    <property type="match status" value="1"/>
</dbReference>
<dbReference type="InterPro" id="IPR004316">
    <property type="entry name" value="SWEET_rpt"/>
</dbReference>
<evidence type="ECO:0000256" key="7">
    <source>
        <dbReference type="ARBA" id="ARBA00022989"/>
    </source>
</evidence>
<evidence type="ECO:0000256" key="6">
    <source>
        <dbReference type="ARBA" id="ARBA00022737"/>
    </source>
</evidence>
<feature type="transmembrane region" description="Helical" evidence="9">
    <location>
        <begin position="42"/>
        <end position="59"/>
    </location>
</feature>
<evidence type="ECO:0000256" key="5">
    <source>
        <dbReference type="ARBA" id="ARBA00022692"/>
    </source>
</evidence>
<keyword evidence="3" id="KW-0813">Transport</keyword>
<dbReference type="InterPro" id="IPR047664">
    <property type="entry name" value="SWEET"/>
</dbReference>
<evidence type="ECO:0000256" key="9">
    <source>
        <dbReference type="SAM" id="Phobius"/>
    </source>
</evidence>
<evidence type="ECO:0000256" key="4">
    <source>
        <dbReference type="ARBA" id="ARBA00022597"/>
    </source>
</evidence>
<sequence length="335" mass="37194">MADVSFIIGVVGNVISLLLFISPVKTFWRIVKNKSTQDFKPLPYICTLLSTSLWTYYGLIKPGGLLIVTVNGAGAALEAVYVILFIFYATKEHKLKTIVLVLLVDVVFFAAVFLVTFLVLNQHIRLIVVGSLCVCVTLSMYVAPLAVMRSVMVTKSVEFMPFFLSFFLFLNGGVWAVWAVLERDVFVGIPNGTGFGLGAAQLLVCMIYGKGKPRREGIREEDVKTEGFKLVGDIEMGGEDGADSKSHPNNLDEKRVSIPKANIHGLRKHVKSLSLDSGKLQSDADQLQFRLSLVPHHEGEIQKTSENTECEKSYAESQPALIFCNWESHRPKHMH</sequence>
<dbReference type="Pfam" id="PF03083">
    <property type="entry name" value="MtN3_slv"/>
    <property type="match status" value="2"/>
</dbReference>
<dbReference type="GO" id="GO:0016020">
    <property type="term" value="C:membrane"/>
    <property type="evidence" value="ECO:0007669"/>
    <property type="project" value="InterPro"/>
</dbReference>
<feature type="transmembrane region" description="Helical" evidence="9">
    <location>
        <begin position="99"/>
        <end position="120"/>
    </location>
</feature>
<name>D5ABP0_PICSI</name>
<keyword evidence="6" id="KW-0677">Repeat</keyword>
<evidence type="ECO:0000256" key="3">
    <source>
        <dbReference type="ARBA" id="ARBA00022448"/>
    </source>
</evidence>
<dbReference type="EMBL" id="BT123651">
    <property type="protein sequence ID" value="ADE76959.1"/>
    <property type="molecule type" value="mRNA"/>
</dbReference>
<keyword evidence="8 9" id="KW-0472">Membrane</keyword>
<keyword evidence="5 9" id="KW-0812">Transmembrane</keyword>
<comment type="similarity">
    <text evidence="2">Belongs to the SWEET sugar transporter family.</text>
</comment>
<dbReference type="FunFam" id="1.20.1280.290:FF:000001">
    <property type="entry name" value="Bidirectional sugar transporter SWEET"/>
    <property type="match status" value="1"/>
</dbReference>
<feature type="transmembrane region" description="Helical" evidence="9">
    <location>
        <begin position="187"/>
        <end position="209"/>
    </location>
</feature>
<dbReference type="FunFam" id="1.20.1280.290:FF:000002">
    <property type="entry name" value="Bidirectional sugar transporter SWEET"/>
    <property type="match status" value="1"/>
</dbReference>
<dbReference type="GO" id="GO:0012505">
    <property type="term" value="C:endomembrane system"/>
    <property type="evidence" value="ECO:0007669"/>
    <property type="project" value="UniProtKB-SubCell"/>
</dbReference>
<feature type="transmembrane region" description="Helical" evidence="9">
    <location>
        <begin position="65"/>
        <end position="87"/>
    </location>
</feature>
<protein>
    <recommendedName>
        <fullName evidence="11">Bidirectional sugar transporter SWEET</fullName>
    </recommendedName>
</protein>
<evidence type="ECO:0000256" key="1">
    <source>
        <dbReference type="ARBA" id="ARBA00004127"/>
    </source>
</evidence>
<evidence type="ECO:0000313" key="10">
    <source>
        <dbReference type="EMBL" id="ADE76959.1"/>
    </source>
</evidence>
<reference evidence="10" key="1">
    <citation type="submission" date="2010-04" db="EMBL/GenBank/DDBJ databases">
        <authorList>
            <person name="Reid K.E."/>
            <person name="Liao N."/>
            <person name="Chan S."/>
            <person name="Docking R."/>
            <person name="Taylor G."/>
            <person name="Moore R."/>
            <person name="Mayo M."/>
            <person name="Munro S."/>
            <person name="King J."/>
            <person name="Yanchuk A."/>
            <person name="Holt R."/>
            <person name="Jones S."/>
            <person name="Marra M."/>
            <person name="Ritland C.E."/>
            <person name="Ritland K."/>
            <person name="Bohlmann J."/>
        </authorList>
    </citation>
    <scope>NUCLEOTIDE SEQUENCE</scope>
    <source>
        <tissue evidence="10">Bud</tissue>
    </source>
</reference>
<feature type="transmembrane region" description="Helical" evidence="9">
    <location>
        <begin position="6"/>
        <end position="30"/>
    </location>
</feature>
<comment type="subcellular location">
    <subcellularLocation>
        <location evidence="1">Endomembrane system</location>
        <topology evidence="1">Multi-pass membrane protein</topology>
    </subcellularLocation>
</comment>
<dbReference type="GO" id="GO:0051119">
    <property type="term" value="F:sugar transmembrane transporter activity"/>
    <property type="evidence" value="ECO:0007669"/>
    <property type="project" value="InterPro"/>
</dbReference>
<keyword evidence="7 9" id="KW-1133">Transmembrane helix</keyword>
<evidence type="ECO:0000256" key="2">
    <source>
        <dbReference type="ARBA" id="ARBA00007809"/>
    </source>
</evidence>
<feature type="transmembrane region" description="Helical" evidence="9">
    <location>
        <begin position="159"/>
        <end position="181"/>
    </location>
</feature>
<accession>D5ABP0</accession>
<organism evidence="10">
    <name type="scientific">Picea sitchensis</name>
    <name type="common">Sitka spruce</name>
    <name type="synonym">Pinus sitchensis</name>
    <dbReference type="NCBI Taxonomy" id="3332"/>
    <lineage>
        <taxon>Eukaryota</taxon>
        <taxon>Viridiplantae</taxon>
        <taxon>Streptophyta</taxon>
        <taxon>Embryophyta</taxon>
        <taxon>Tracheophyta</taxon>
        <taxon>Spermatophyta</taxon>
        <taxon>Pinopsida</taxon>
        <taxon>Pinidae</taxon>
        <taxon>Conifers I</taxon>
        <taxon>Pinales</taxon>
        <taxon>Pinaceae</taxon>
        <taxon>Picea</taxon>
    </lineage>
</organism>
<dbReference type="PANTHER" id="PTHR10791:SF142">
    <property type="entry name" value="BIDIRECTIONAL SUGAR TRANSPORTER SWEET16"/>
    <property type="match status" value="1"/>
</dbReference>
<dbReference type="Gene3D" id="1.20.1280.290">
    <property type="match status" value="2"/>
</dbReference>
<dbReference type="AlphaFoldDB" id="D5ABP0"/>
<feature type="transmembrane region" description="Helical" evidence="9">
    <location>
        <begin position="126"/>
        <end position="147"/>
    </location>
</feature>
<keyword evidence="4" id="KW-0762">Sugar transport</keyword>
<evidence type="ECO:0008006" key="11">
    <source>
        <dbReference type="Google" id="ProtNLM"/>
    </source>
</evidence>
<evidence type="ECO:0000256" key="8">
    <source>
        <dbReference type="ARBA" id="ARBA00023136"/>
    </source>
</evidence>